<name>A0ABP1G926_9CHLO</name>
<protein>
    <submittedName>
        <fullName evidence="2">G10850 protein</fullName>
    </submittedName>
</protein>
<feature type="compositionally biased region" description="Basic and acidic residues" evidence="1">
    <location>
        <begin position="66"/>
        <end position="75"/>
    </location>
</feature>
<dbReference type="EMBL" id="CAXHTA020000017">
    <property type="protein sequence ID" value="CAL5227822.1"/>
    <property type="molecule type" value="Genomic_DNA"/>
</dbReference>
<evidence type="ECO:0000313" key="3">
    <source>
        <dbReference type="Proteomes" id="UP001497392"/>
    </source>
</evidence>
<sequence>MPLPGKHSVKEHYLLSYRKAMAAVVQAQFSASKASAGGRAGALALADNEHILQSLCCEGVDLRAYEKSSPSDRDSGLVSNDSSSEASSESGWMPDWTRSALDEVFGPLAETATMLYMSRGKSDKGGADIVGS</sequence>
<keyword evidence="3" id="KW-1185">Reference proteome</keyword>
<evidence type="ECO:0000313" key="2">
    <source>
        <dbReference type="EMBL" id="CAL5227822.1"/>
    </source>
</evidence>
<comment type="caution">
    <text evidence="2">The sequence shown here is derived from an EMBL/GenBank/DDBJ whole genome shotgun (WGS) entry which is preliminary data.</text>
</comment>
<feature type="region of interest" description="Disordered" evidence="1">
    <location>
        <begin position="66"/>
        <end position="94"/>
    </location>
</feature>
<accession>A0ABP1G926</accession>
<reference evidence="2 3" key="1">
    <citation type="submission" date="2024-06" db="EMBL/GenBank/DDBJ databases">
        <authorList>
            <person name="Kraege A."/>
            <person name="Thomma B."/>
        </authorList>
    </citation>
    <scope>NUCLEOTIDE SEQUENCE [LARGE SCALE GENOMIC DNA]</scope>
</reference>
<organism evidence="2 3">
    <name type="scientific">Coccomyxa viridis</name>
    <dbReference type="NCBI Taxonomy" id="1274662"/>
    <lineage>
        <taxon>Eukaryota</taxon>
        <taxon>Viridiplantae</taxon>
        <taxon>Chlorophyta</taxon>
        <taxon>core chlorophytes</taxon>
        <taxon>Trebouxiophyceae</taxon>
        <taxon>Trebouxiophyceae incertae sedis</taxon>
        <taxon>Coccomyxaceae</taxon>
        <taxon>Coccomyxa</taxon>
    </lineage>
</organism>
<dbReference type="Proteomes" id="UP001497392">
    <property type="component" value="Unassembled WGS sequence"/>
</dbReference>
<evidence type="ECO:0000256" key="1">
    <source>
        <dbReference type="SAM" id="MobiDB-lite"/>
    </source>
</evidence>
<proteinExistence type="predicted"/>
<gene>
    <name evidence="2" type="primary">g10850</name>
    <name evidence="2" type="ORF">VP750_LOCUS9728</name>
</gene>